<dbReference type="RefSeq" id="WP_046860980.1">
    <property type="nucleotide sequence ID" value="NZ_CP011412.1"/>
</dbReference>
<feature type="chain" id="PRO_5002517895" description="Transglycosylase SLT domain-containing protein" evidence="2">
    <location>
        <begin position="22"/>
        <end position="270"/>
    </location>
</feature>
<name>A0A0F7K0H4_9GAMM</name>
<comment type="similarity">
    <text evidence="1">Belongs to the transglycosylase Slt family.</text>
</comment>
<reference evidence="4 5" key="1">
    <citation type="journal article" date="2015" name="Genome Announc.">
        <title>Complete Genome Sequence of Sedimenticola thiotaurini Strain SIP-G1, a Polyphosphate- and Polyhydroxyalkanoate-Accumulating Sulfur-Oxidizing Gammaproteobacterium Isolated from Salt Marsh Sediments.</title>
        <authorList>
            <person name="Flood B.E."/>
            <person name="Jones D.S."/>
            <person name="Bailey J.V."/>
        </authorList>
    </citation>
    <scope>NUCLEOTIDE SEQUENCE [LARGE SCALE GENOMIC DNA]</scope>
    <source>
        <strain evidence="4 5">SIP-G1</strain>
    </source>
</reference>
<dbReference type="Proteomes" id="UP000034410">
    <property type="component" value="Chromosome"/>
</dbReference>
<dbReference type="InterPro" id="IPR023346">
    <property type="entry name" value="Lysozyme-like_dom_sf"/>
</dbReference>
<dbReference type="InterPro" id="IPR008258">
    <property type="entry name" value="Transglycosylase_SLT_dom_1"/>
</dbReference>
<organism evidence="4 5">
    <name type="scientific">Sedimenticola thiotaurini</name>
    <dbReference type="NCBI Taxonomy" id="1543721"/>
    <lineage>
        <taxon>Bacteria</taxon>
        <taxon>Pseudomonadati</taxon>
        <taxon>Pseudomonadota</taxon>
        <taxon>Gammaproteobacteria</taxon>
        <taxon>Chromatiales</taxon>
        <taxon>Sedimenticolaceae</taxon>
        <taxon>Sedimenticola</taxon>
    </lineage>
</organism>
<evidence type="ECO:0000256" key="1">
    <source>
        <dbReference type="ARBA" id="ARBA00007734"/>
    </source>
</evidence>
<feature type="domain" description="Transglycosylase SLT" evidence="3">
    <location>
        <begin position="140"/>
        <end position="235"/>
    </location>
</feature>
<evidence type="ECO:0000313" key="4">
    <source>
        <dbReference type="EMBL" id="AKH22026.1"/>
    </source>
</evidence>
<dbReference type="CDD" id="cd00254">
    <property type="entry name" value="LT-like"/>
    <property type="match status" value="1"/>
</dbReference>
<keyword evidence="5" id="KW-1185">Reference proteome</keyword>
<dbReference type="InterPro" id="IPR011990">
    <property type="entry name" value="TPR-like_helical_dom_sf"/>
</dbReference>
<dbReference type="InterPro" id="IPR000189">
    <property type="entry name" value="Transglyc_AS"/>
</dbReference>
<dbReference type="Gene3D" id="1.25.40.10">
    <property type="entry name" value="Tetratricopeptide repeat domain"/>
    <property type="match status" value="1"/>
</dbReference>
<dbReference type="AlphaFoldDB" id="A0A0F7K0H4"/>
<dbReference type="GO" id="GO:0000270">
    <property type="term" value="P:peptidoglycan metabolic process"/>
    <property type="evidence" value="ECO:0007669"/>
    <property type="project" value="InterPro"/>
</dbReference>
<evidence type="ECO:0000313" key="5">
    <source>
        <dbReference type="Proteomes" id="UP000034410"/>
    </source>
</evidence>
<dbReference type="GO" id="GO:0008933">
    <property type="term" value="F:peptidoglycan lytic transglycosylase activity"/>
    <property type="evidence" value="ECO:0007669"/>
    <property type="project" value="InterPro"/>
</dbReference>
<dbReference type="EMBL" id="CP011412">
    <property type="protein sequence ID" value="AKH22026.1"/>
    <property type="molecule type" value="Genomic_DNA"/>
</dbReference>
<protein>
    <recommendedName>
        <fullName evidence="3">Transglycosylase SLT domain-containing protein</fullName>
    </recommendedName>
</protein>
<dbReference type="OrthoDB" id="92254at2"/>
<gene>
    <name evidence="4" type="ORF">AAY24_03580</name>
</gene>
<dbReference type="Pfam" id="PF08238">
    <property type="entry name" value="Sel1"/>
    <property type="match status" value="2"/>
</dbReference>
<evidence type="ECO:0000259" key="3">
    <source>
        <dbReference type="Pfam" id="PF01464"/>
    </source>
</evidence>
<dbReference type="GO" id="GO:0016020">
    <property type="term" value="C:membrane"/>
    <property type="evidence" value="ECO:0007669"/>
    <property type="project" value="InterPro"/>
</dbReference>
<dbReference type="SUPFAM" id="SSF53955">
    <property type="entry name" value="Lysozyme-like"/>
    <property type="match status" value="1"/>
</dbReference>
<proteinExistence type="inferred from homology"/>
<dbReference type="Pfam" id="PF01464">
    <property type="entry name" value="SLT"/>
    <property type="match status" value="1"/>
</dbReference>
<dbReference type="InterPro" id="IPR006597">
    <property type="entry name" value="Sel1-like"/>
</dbReference>
<evidence type="ECO:0000256" key="2">
    <source>
        <dbReference type="SAM" id="SignalP"/>
    </source>
</evidence>
<accession>A0A0F7K0H4</accession>
<dbReference type="SMART" id="SM00671">
    <property type="entry name" value="SEL1"/>
    <property type="match status" value="2"/>
</dbReference>
<dbReference type="PROSITE" id="PS00922">
    <property type="entry name" value="TRANSGLYCOSYLASE"/>
    <property type="match status" value="1"/>
</dbReference>
<sequence>MRFRLHTLLLSFLLLPLPCLAEELPTSDSLRELAVRYEHGRGVQKDYEKAFQLYCLAADRGDREAYYALGWMYFNSRGVEQNPAIAAGWFKKAADAGDPAATRMVSLLAATDPQPDPHCTPLAARKRPGREEIEQWVRVRAPAYGLDPELVLSVIWAESNFNPRAHSVKDARGLMQLIPDTARRFGVTDSWDPAQNLHGGMAYLQWLMQRFDGDVPLVLAAYNAGENAVDAYQGIPPYPETRNYVKRISRHYPKLRHPVIDSPVVSMING</sequence>
<feature type="signal peptide" evidence="2">
    <location>
        <begin position="1"/>
        <end position="21"/>
    </location>
</feature>
<keyword evidence="2" id="KW-0732">Signal</keyword>
<dbReference type="PANTHER" id="PTHR37423:SF2">
    <property type="entry name" value="MEMBRANE-BOUND LYTIC MUREIN TRANSGLYCOSYLASE C"/>
    <property type="match status" value="1"/>
</dbReference>
<dbReference type="SUPFAM" id="SSF81901">
    <property type="entry name" value="HCP-like"/>
    <property type="match status" value="1"/>
</dbReference>
<dbReference type="KEGG" id="seds:AAY24_03580"/>
<dbReference type="Gene3D" id="1.10.530.10">
    <property type="match status" value="1"/>
</dbReference>
<dbReference type="PANTHER" id="PTHR37423">
    <property type="entry name" value="SOLUBLE LYTIC MUREIN TRANSGLYCOSYLASE-RELATED"/>
    <property type="match status" value="1"/>
</dbReference>